<organism evidence="1 2">
    <name type="scientific">Carnegiea gigantea</name>
    <dbReference type="NCBI Taxonomy" id="171969"/>
    <lineage>
        <taxon>Eukaryota</taxon>
        <taxon>Viridiplantae</taxon>
        <taxon>Streptophyta</taxon>
        <taxon>Embryophyta</taxon>
        <taxon>Tracheophyta</taxon>
        <taxon>Spermatophyta</taxon>
        <taxon>Magnoliopsida</taxon>
        <taxon>eudicotyledons</taxon>
        <taxon>Gunneridae</taxon>
        <taxon>Pentapetalae</taxon>
        <taxon>Caryophyllales</taxon>
        <taxon>Cactineae</taxon>
        <taxon>Cactaceae</taxon>
        <taxon>Cactoideae</taxon>
        <taxon>Echinocereeae</taxon>
        <taxon>Carnegiea</taxon>
    </lineage>
</organism>
<evidence type="ECO:0000313" key="2">
    <source>
        <dbReference type="Proteomes" id="UP001153076"/>
    </source>
</evidence>
<reference evidence="1" key="1">
    <citation type="submission" date="2022-04" db="EMBL/GenBank/DDBJ databases">
        <title>Carnegiea gigantea Genome sequencing and assembly v2.</title>
        <authorList>
            <person name="Copetti D."/>
            <person name="Sanderson M.J."/>
            <person name="Burquez A."/>
            <person name="Wojciechowski M.F."/>
        </authorList>
    </citation>
    <scope>NUCLEOTIDE SEQUENCE</scope>
    <source>
        <strain evidence="1">SGP5-SGP5p</strain>
        <tissue evidence="1">Aerial part</tissue>
    </source>
</reference>
<dbReference type="EMBL" id="JAKOGI010000086">
    <property type="protein sequence ID" value="KAJ8444819.1"/>
    <property type="molecule type" value="Genomic_DNA"/>
</dbReference>
<gene>
    <name evidence="1" type="ORF">Cgig2_034054</name>
</gene>
<proteinExistence type="predicted"/>
<protein>
    <submittedName>
        <fullName evidence="1">Uncharacterized protein</fullName>
    </submittedName>
</protein>
<evidence type="ECO:0000313" key="1">
    <source>
        <dbReference type="EMBL" id="KAJ8444819.1"/>
    </source>
</evidence>
<accession>A0A9Q1KL51</accession>
<sequence length="260" mass="30085">MSFSIEDEMKEVLSNPEELYQWFSEVKKSDEYEVCETRRVWIEVIGVPPKWMKVSKFTVKEVGSSVQIIQNVQNAARSSSMEVIDLNGVVGFKDLDDNMALENDGRLKSQETYRLSSINSSTKTKRTCFSQNGYSEEILKTTKPLSFLRRGITMQTYHHLHVLSHIQLDISTYETLERNKEVMKIEKWKTLAKRKIMTKRKKRAQSSDKSTESIQQVAKESLEIGKILRVVMIDNVSVVEARIKRTLKKSKKRSPSKSCH</sequence>
<keyword evidence="2" id="KW-1185">Reference proteome</keyword>
<dbReference type="Proteomes" id="UP001153076">
    <property type="component" value="Unassembled WGS sequence"/>
</dbReference>
<dbReference type="AlphaFoldDB" id="A0A9Q1KL51"/>
<comment type="caution">
    <text evidence="1">The sequence shown here is derived from an EMBL/GenBank/DDBJ whole genome shotgun (WGS) entry which is preliminary data.</text>
</comment>
<name>A0A9Q1KL51_9CARY</name>